<dbReference type="Pfam" id="PF00440">
    <property type="entry name" value="TetR_N"/>
    <property type="match status" value="1"/>
</dbReference>
<proteinExistence type="predicted"/>
<evidence type="ECO:0000256" key="1">
    <source>
        <dbReference type="ARBA" id="ARBA00022491"/>
    </source>
</evidence>
<dbReference type="InterPro" id="IPR001647">
    <property type="entry name" value="HTH_TetR"/>
</dbReference>
<dbReference type="InterPro" id="IPR009057">
    <property type="entry name" value="Homeodomain-like_sf"/>
</dbReference>
<keyword evidence="6" id="KW-1185">Reference proteome</keyword>
<sequence length="220" mass="25789">MGQLDKELLQELLDVSEKELTPKQTKIVQAAIEIFSEKGFAAASTSEIAKRAGVAEGTIFRHYKTKKDLLISIVLPVISKFAVPFLAEQFLNEIFEGEEFEEMDQFLRKVIYNRYEFVRKNTALLKILLQEMFYHSEIQDTFKEIYMEKIAPKYRNLMEQFLTKDQLESIPMETIFRLTISTVLGFLLTRFIIVPDYDWDDEREIEYTIQFIKNGIKGLS</sequence>
<dbReference type="InterPro" id="IPR050624">
    <property type="entry name" value="HTH-type_Tx_Regulator"/>
</dbReference>
<evidence type="ECO:0000256" key="3">
    <source>
        <dbReference type="PROSITE-ProRule" id="PRU00335"/>
    </source>
</evidence>
<evidence type="ECO:0000259" key="4">
    <source>
        <dbReference type="PROSITE" id="PS50977"/>
    </source>
</evidence>
<gene>
    <name evidence="5" type="ORF">SAMN04487943_11415</name>
</gene>
<evidence type="ECO:0000313" key="6">
    <source>
        <dbReference type="Proteomes" id="UP000198565"/>
    </source>
</evidence>
<dbReference type="PANTHER" id="PTHR43479">
    <property type="entry name" value="ACREF/ENVCD OPERON REPRESSOR-RELATED"/>
    <property type="match status" value="1"/>
</dbReference>
<dbReference type="GO" id="GO:0003677">
    <property type="term" value="F:DNA binding"/>
    <property type="evidence" value="ECO:0007669"/>
    <property type="project" value="UniProtKB-UniRule"/>
</dbReference>
<dbReference type="Proteomes" id="UP000198565">
    <property type="component" value="Unassembled WGS sequence"/>
</dbReference>
<dbReference type="PROSITE" id="PS50977">
    <property type="entry name" value="HTH_TETR_2"/>
    <property type="match status" value="1"/>
</dbReference>
<dbReference type="SUPFAM" id="SSF46689">
    <property type="entry name" value="Homeodomain-like"/>
    <property type="match status" value="1"/>
</dbReference>
<dbReference type="AlphaFoldDB" id="A0A1I4Q2C6"/>
<dbReference type="RefSeq" id="WP_091485523.1">
    <property type="nucleotide sequence ID" value="NZ_FOTR01000014.1"/>
</dbReference>
<accession>A0A1I4Q2C6</accession>
<keyword evidence="2 3" id="KW-0238">DNA-binding</keyword>
<protein>
    <submittedName>
        <fullName evidence="5">Transcriptional regulator, TetR family</fullName>
    </submittedName>
</protein>
<evidence type="ECO:0000313" key="5">
    <source>
        <dbReference type="EMBL" id="SFM33795.1"/>
    </source>
</evidence>
<dbReference type="STRING" id="334253.SAMN04487943_11415"/>
<dbReference type="OrthoDB" id="9780824at2"/>
<organism evidence="5 6">
    <name type="scientific">Gracilibacillus orientalis</name>
    <dbReference type="NCBI Taxonomy" id="334253"/>
    <lineage>
        <taxon>Bacteria</taxon>
        <taxon>Bacillati</taxon>
        <taxon>Bacillota</taxon>
        <taxon>Bacilli</taxon>
        <taxon>Bacillales</taxon>
        <taxon>Bacillaceae</taxon>
        <taxon>Gracilibacillus</taxon>
    </lineage>
</organism>
<feature type="domain" description="HTH tetR-type" evidence="4">
    <location>
        <begin position="21"/>
        <end position="81"/>
    </location>
</feature>
<dbReference type="PRINTS" id="PR00455">
    <property type="entry name" value="HTHTETR"/>
</dbReference>
<feature type="DNA-binding region" description="H-T-H motif" evidence="3">
    <location>
        <begin position="44"/>
        <end position="63"/>
    </location>
</feature>
<reference evidence="6" key="1">
    <citation type="submission" date="2016-10" db="EMBL/GenBank/DDBJ databases">
        <authorList>
            <person name="Varghese N."/>
            <person name="Submissions S."/>
        </authorList>
    </citation>
    <scope>NUCLEOTIDE SEQUENCE [LARGE SCALE GENOMIC DNA]</scope>
    <source>
        <strain evidence="6">CGMCC 1.4250</strain>
    </source>
</reference>
<name>A0A1I4Q2C6_9BACI</name>
<dbReference type="Gene3D" id="1.10.357.10">
    <property type="entry name" value="Tetracycline Repressor, domain 2"/>
    <property type="match status" value="1"/>
</dbReference>
<keyword evidence="1" id="KW-0678">Repressor</keyword>
<dbReference type="EMBL" id="FOTR01000014">
    <property type="protein sequence ID" value="SFM33795.1"/>
    <property type="molecule type" value="Genomic_DNA"/>
</dbReference>
<dbReference type="PANTHER" id="PTHR43479:SF11">
    <property type="entry name" value="ACREF_ENVCD OPERON REPRESSOR-RELATED"/>
    <property type="match status" value="1"/>
</dbReference>
<evidence type="ECO:0000256" key="2">
    <source>
        <dbReference type="ARBA" id="ARBA00023125"/>
    </source>
</evidence>